<comment type="catalytic activity">
    <reaction evidence="6">
        <text>pseudouridine(1915) in 23S rRNA + S-adenosyl-L-methionine = N(3)-methylpseudouridine(1915) in 23S rRNA + S-adenosyl-L-homocysteine + H(+)</text>
        <dbReference type="Rhea" id="RHEA:42752"/>
        <dbReference type="Rhea" id="RHEA-COMP:10221"/>
        <dbReference type="Rhea" id="RHEA-COMP:10222"/>
        <dbReference type="ChEBI" id="CHEBI:15378"/>
        <dbReference type="ChEBI" id="CHEBI:57856"/>
        <dbReference type="ChEBI" id="CHEBI:59789"/>
        <dbReference type="ChEBI" id="CHEBI:65314"/>
        <dbReference type="ChEBI" id="CHEBI:74486"/>
        <dbReference type="EC" id="2.1.1.177"/>
    </reaction>
</comment>
<keyword evidence="3 6" id="KW-0808">Transferase</keyword>
<evidence type="ECO:0000313" key="8">
    <source>
        <dbReference type="Proteomes" id="UP000183649"/>
    </source>
</evidence>
<comment type="subcellular location">
    <subcellularLocation>
        <location evidence="6">Cytoplasm</location>
    </subcellularLocation>
</comment>
<reference evidence="8" key="1">
    <citation type="submission" date="2015-08" db="EMBL/GenBank/DDBJ databases">
        <authorList>
            <person name="Varghese N."/>
        </authorList>
    </citation>
    <scope>NUCLEOTIDE SEQUENCE [LARGE SCALE GENOMIC DNA]</scope>
    <source>
        <strain evidence="8">DSM 18181</strain>
    </source>
</reference>
<feature type="binding site" evidence="6">
    <location>
        <begin position="123"/>
        <end position="128"/>
    </location>
    <ligand>
        <name>S-adenosyl-L-methionine</name>
        <dbReference type="ChEBI" id="CHEBI:59789"/>
    </ligand>
</feature>
<keyword evidence="2 6" id="KW-0489">Methyltransferase</keyword>
<dbReference type="AlphaFoldDB" id="A0A0K6I3A3"/>
<dbReference type="Gene3D" id="3.40.1280.10">
    <property type="match status" value="1"/>
</dbReference>
<feature type="binding site" evidence="6">
    <location>
        <position position="104"/>
    </location>
    <ligand>
        <name>S-adenosyl-L-methionine</name>
        <dbReference type="ChEBI" id="CHEBI:59789"/>
    </ligand>
</feature>
<evidence type="ECO:0000256" key="1">
    <source>
        <dbReference type="ARBA" id="ARBA00022552"/>
    </source>
</evidence>
<dbReference type="PANTHER" id="PTHR33603">
    <property type="entry name" value="METHYLTRANSFERASE"/>
    <property type="match status" value="1"/>
</dbReference>
<dbReference type="InterPro" id="IPR003742">
    <property type="entry name" value="RlmH-like"/>
</dbReference>
<evidence type="ECO:0000256" key="6">
    <source>
        <dbReference type="HAMAP-Rule" id="MF_00658"/>
    </source>
</evidence>
<comment type="function">
    <text evidence="6">Specifically methylates the pseudouridine at position 1915 (m3Psi1915) in 23S rRNA.</text>
</comment>
<keyword evidence="8" id="KW-1185">Reference proteome</keyword>
<comment type="subunit">
    <text evidence="6">Homodimer.</text>
</comment>
<dbReference type="GO" id="GO:0005737">
    <property type="term" value="C:cytoplasm"/>
    <property type="evidence" value="ECO:0007669"/>
    <property type="project" value="UniProtKB-SubCell"/>
</dbReference>
<dbReference type="Pfam" id="PF02590">
    <property type="entry name" value="SPOUT_MTase"/>
    <property type="match status" value="1"/>
</dbReference>
<dbReference type="GO" id="GO:0070038">
    <property type="term" value="F:rRNA (pseudouridine-N3-)-methyltransferase activity"/>
    <property type="evidence" value="ECO:0007669"/>
    <property type="project" value="UniProtKB-UniRule"/>
</dbReference>
<dbReference type="Proteomes" id="UP000183649">
    <property type="component" value="Unassembled WGS sequence"/>
</dbReference>
<dbReference type="HAMAP" id="MF_00658">
    <property type="entry name" value="23SrRNA_methyltr_H"/>
    <property type="match status" value="1"/>
</dbReference>
<proteinExistence type="inferred from homology"/>
<evidence type="ECO:0000256" key="2">
    <source>
        <dbReference type="ARBA" id="ARBA00022603"/>
    </source>
</evidence>
<organism evidence="7 8">
    <name type="scientific">Thiomonas bhubaneswarensis</name>
    <dbReference type="NCBI Taxonomy" id="339866"/>
    <lineage>
        <taxon>Bacteria</taxon>
        <taxon>Pseudomonadati</taxon>
        <taxon>Pseudomonadota</taxon>
        <taxon>Betaproteobacteria</taxon>
        <taxon>Burkholderiales</taxon>
        <taxon>Thiomonas</taxon>
    </lineage>
</organism>
<accession>A0A0K6I3A3</accession>
<dbReference type="InterPro" id="IPR029028">
    <property type="entry name" value="Alpha/beta_knot_MTases"/>
</dbReference>
<dbReference type="PIRSF" id="PIRSF004505">
    <property type="entry name" value="MT_bac"/>
    <property type="match status" value="1"/>
</dbReference>
<evidence type="ECO:0000313" key="7">
    <source>
        <dbReference type="EMBL" id="CUA97777.1"/>
    </source>
</evidence>
<dbReference type="CDD" id="cd18081">
    <property type="entry name" value="RlmH-like"/>
    <property type="match status" value="1"/>
</dbReference>
<dbReference type="NCBIfam" id="NF000986">
    <property type="entry name" value="PRK00103.1-4"/>
    <property type="match status" value="1"/>
</dbReference>
<evidence type="ECO:0000256" key="4">
    <source>
        <dbReference type="ARBA" id="ARBA00022691"/>
    </source>
</evidence>
<keyword evidence="1 6" id="KW-0698">rRNA processing</keyword>
<dbReference type="NCBIfam" id="TIGR00246">
    <property type="entry name" value="tRNA_RlmH_YbeA"/>
    <property type="match status" value="1"/>
</dbReference>
<sequence>MKLWLLAVGQRMPRWVDEAYADYAKRLPPETPLLLKEIRAEARSSSISAEAVMEREAQRIEAAVPVGARLVTLDERGQRLTTEALAQVLQQWRQEGRDVALVIGGADGLAPRLKQKADTLLRLSDLTLPHGLVRVLLAEQLYRAHSLLTGHPYHRA</sequence>
<dbReference type="STRING" id="339866.GCA_001418255_01877"/>
<name>A0A0K6I3A3_9BURK</name>
<evidence type="ECO:0000256" key="3">
    <source>
        <dbReference type="ARBA" id="ARBA00022679"/>
    </source>
</evidence>
<feature type="binding site" evidence="6">
    <location>
        <position position="73"/>
    </location>
    <ligand>
        <name>S-adenosyl-L-methionine</name>
        <dbReference type="ChEBI" id="CHEBI:59789"/>
    </ligand>
</feature>
<dbReference type="OrthoDB" id="9806643at2"/>
<gene>
    <name evidence="6" type="primary">rlmH</name>
    <name evidence="7" type="ORF">Ga0061069_10685</name>
</gene>
<keyword evidence="4 6" id="KW-0949">S-adenosyl-L-methionine</keyword>
<keyword evidence="6" id="KW-0963">Cytoplasm</keyword>
<evidence type="ECO:0000256" key="5">
    <source>
        <dbReference type="ARBA" id="ARBA00038303"/>
    </source>
</evidence>
<dbReference type="PANTHER" id="PTHR33603:SF1">
    <property type="entry name" value="RIBOSOMAL RNA LARGE SUBUNIT METHYLTRANSFERASE H"/>
    <property type="match status" value="1"/>
</dbReference>
<dbReference type="InterPro" id="IPR029026">
    <property type="entry name" value="tRNA_m1G_MTases_N"/>
</dbReference>
<dbReference type="EMBL" id="CYHF01000006">
    <property type="protein sequence ID" value="CUA97777.1"/>
    <property type="molecule type" value="Genomic_DNA"/>
</dbReference>
<dbReference type="RefSeq" id="WP_055450757.1">
    <property type="nucleotide sequence ID" value="NZ_CYHF01000006.1"/>
</dbReference>
<protein>
    <recommendedName>
        <fullName evidence="6">Ribosomal RNA large subunit methyltransferase H</fullName>
        <ecNumber evidence="6">2.1.1.177</ecNumber>
    </recommendedName>
    <alternativeName>
        <fullName evidence="6">23S rRNA (pseudouridine1915-N3)-methyltransferase</fullName>
    </alternativeName>
    <alternativeName>
        <fullName evidence="6">23S rRNA m3Psi1915 methyltransferase</fullName>
    </alternativeName>
    <alternativeName>
        <fullName evidence="6">rRNA (pseudouridine-N3-)-methyltransferase RlmH</fullName>
    </alternativeName>
</protein>
<comment type="similarity">
    <text evidence="5 6">Belongs to the RNA methyltransferase RlmH family.</text>
</comment>
<dbReference type="SUPFAM" id="SSF75217">
    <property type="entry name" value="alpha/beta knot"/>
    <property type="match status" value="1"/>
</dbReference>
<dbReference type="EC" id="2.1.1.177" evidence="6"/>